<dbReference type="EMBL" id="LAZR01002457">
    <property type="protein sequence ID" value="KKN29793.1"/>
    <property type="molecule type" value="Genomic_DNA"/>
</dbReference>
<dbReference type="GO" id="GO:0032446">
    <property type="term" value="P:protein modification by small protein conjugation"/>
    <property type="evidence" value="ECO:0007669"/>
    <property type="project" value="TreeGrafter"/>
</dbReference>
<dbReference type="GO" id="GO:0008641">
    <property type="term" value="F:ubiquitin-like modifier activating enzyme activity"/>
    <property type="evidence" value="ECO:0007669"/>
    <property type="project" value="InterPro"/>
</dbReference>
<dbReference type="PANTHER" id="PTHR10953:SF102">
    <property type="entry name" value="ADENYLYLTRANSFERASE AND SULFURTRANSFERASE MOCS3"/>
    <property type="match status" value="1"/>
</dbReference>
<dbReference type="Gene3D" id="3.40.50.720">
    <property type="entry name" value="NAD(P)-binding Rossmann-like Domain"/>
    <property type="match status" value="2"/>
</dbReference>
<feature type="non-terminal residue" evidence="2">
    <location>
        <position position="1"/>
    </location>
</feature>
<evidence type="ECO:0000313" key="2">
    <source>
        <dbReference type="EMBL" id="KKN29793.1"/>
    </source>
</evidence>
<feature type="domain" description="THIF-type NAD/FAD binding fold" evidence="1">
    <location>
        <begin position="1"/>
        <end position="296"/>
    </location>
</feature>
<organism evidence="2">
    <name type="scientific">marine sediment metagenome</name>
    <dbReference type="NCBI Taxonomy" id="412755"/>
    <lineage>
        <taxon>unclassified sequences</taxon>
        <taxon>metagenomes</taxon>
        <taxon>ecological metagenomes</taxon>
    </lineage>
</organism>
<gene>
    <name evidence="2" type="ORF">LCGC14_0840410</name>
</gene>
<dbReference type="InterPro" id="IPR045886">
    <property type="entry name" value="ThiF/MoeB/HesA"/>
</dbReference>
<dbReference type="InterPro" id="IPR035985">
    <property type="entry name" value="Ubiquitin-activating_enz"/>
</dbReference>
<reference evidence="2" key="1">
    <citation type="journal article" date="2015" name="Nature">
        <title>Complex archaea that bridge the gap between prokaryotes and eukaryotes.</title>
        <authorList>
            <person name="Spang A."/>
            <person name="Saw J.H."/>
            <person name="Jorgensen S.L."/>
            <person name="Zaremba-Niedzwiedzka K."/>
            <person name="Martijn J."/>
            <person name="Lind A.E."/>
            <person name="van Eijk R."/>
            <person name="Schleper C."/>
            <person name="Guy L."/>
            <person name="Ettema T.J."/>
        </authorList>
    </citation>
    <scope>NUCLEOTIDE SEQUENCE</scope>
</reference>
<accession>A0A0F9SKQ0</accession>
<sequence>FNARLDLNKICLRMKKPLVEGGTVGFKGHVQIIIPEGSGLEYKDREREIDNMVETRLWEITEMEYPVYFEAQKRIEELEEEIENIKEEKITPLIQKLRKEIELVFDWKHAPELLDQTPCYRCLVPIPPADDKLVAACTLKGLPRNRNHCVIKAEVNFEKEFGHIPDLNDNIEVLKLKEIAQQELNELRERVFNENVPPEVRESLTQEEIEEWKKNIKETFGSDYNFEEMENILGNKIAAIQTVSSIISSIESQEALKLLFRVKGRNIGPPMDPPYVNYNGVYGQFDHLNIIKRDDCLACGNIEGEENVQIVVPFDADVGYIFEAMEISEHKLDPELWMITNPMTKEIYWNPYMPSLKDPNIKLTALKIKSNDIVTLTPLGKALIESEIKKYNVVIAFM</sequence>
<evidence type="ECO:0000259" key="1">
    <source>
        <dbReference type="Pfam" id="PF00899"/>
    </source>
</evidence>
<dbReference type="GO" id="GO:0016779">
    <property type="term" value="F:nucleotidyltransferase activity"/>
    <property type="evidence" value="ECO:0007669"/>
    <property type="project" value="TreeGrafter"/>
</dbReference>
<comment type="caution">
    <text evidence="2">The sequence shown here is derived from an EMBL/GenBank/DDBJ whole genome shotgun (WGS) entry which is preliminary data.</text>
</comment>
<protein>
    <recommendedName>
        <fullName evidence="1">THIF-type NAD/FAD binding fold domain-containing protein</fullName>
    </recommendedName>
</protein>
<dbReference type="PANTHER" id="PTHR10953">
    <property type="entry name" value="UBIQUITIN-ACTIVATING ENZYME E1"/>
    <property type="match status" value="1"/>
</dbReference>
<dbReference type="Pfam" id="PF00899">
    <property type="entry name" value="ThiF"/>
    <property type="match status" value="1"/>
</dbReference>
<dbReference type="AlphaFoldDB" id="A0A0F9SKQ0"/>
<dbReference type="SUPFAM" id="SSF69572">
    <property type="entry name" value="Activating enzymes of the ubiquitin-like proteins"/>
    <property type="match status" value="1"/>
</dbReference>
<dbReference type="GO" id="GO:0004792">
    <property type="term" value="F:thiosulfate-cyanide sulfurtransferase activity"/>
    <property type="evidence" value="ECO:0007669"/>
    <property type="project" value="TreeGrafter"/>
</dbReference>
<name>A0A0F9SKQ0_9ZZZZ</name>
<proteinExistence type="predicted"/>
<dbReference type="InterPro" id="IPR000594">
    <property type="entry name" value="ThiF_NAD_FAD-bd"/>
</dbReference>
<dbReference type="GO" id="GO:0005737">
    <property type="term" value="C:cytoplasm"/>
    <property type="evidence" value="ECO:0007669"/>
    <property type="project" value="TreeGrafter"/>
</dbReference>